<organism evidence="7 8">
    <name type="scientific">Massilia antarctica</name>
    <dbReference type="NCBI Taxonomy" id="2765360"/>
    <lineage>
        <taxon>Bacteria</taxon>
        <taxon>Pseudomonadati</taxon>
        <taxon>Pseudomonadota</taxon>
        <taxon>Betaproteobacteria</taxon>
        <taxon>Burkholderiales</taxon>
        <taxon>Oxalobacteraceae</taxon>
        <taxon>Telluria group</taxon>
        <taxon>Massilia</taxon>
    </lineage>
</organism>
<dbReference type="Gene3D" id="3.40.190.10">
    <property type="entry name" value="Periplasmic binding protein-like II"/>
    <property type="match status" value="2"/>
</dbReference>
<evidence type="ECO:0000256" key="6">
    <source>
        <dbReference type="SAM" id="SignalP"/>
    </source>
</evidence>
<feature type="chain" id="PRO_5047395703" description="Putrescine-binding periplasmic protein" evidence="6">
    <location>
        <begin position="34"/>
        <end position="379"/>
    </location>
</feature>
<feature type="signal peptide" evidence="6">
    <location>
        <begin position="1"/>
        <end position="33"/>
    </location>
</feature>
<dbReference type="CDD" id="cd13659">
    <property type="entry name" value="PBP2_PotF"/>
    <property type="match status" value="1"/>
</dbReference>
<dbReference type="PANTHER" id="PTHR30222:SF12">
    <property type="entry name" value="NORSPERMIDINE SENSOR"/>
    <property type="match status" value="1"/>
</dbReference>
<accession>A0AA49A7M2</accession>
<evidence type="ECO:0000256" key="5">
    <source>
        <dbReference type="PIRNR" id="PIRNR019574"/>
    </source>
</evidence>
<gene>
    <name evidence="7" type="ORF">IV454_28045</name>
</gene>
<keyword evidence="3 6" id="KW-0732">Signal</keyword>
<comment type="subcellular location">
    <subcellularLocation>
        <location evidence="1 5">Periplasm</location>
    </subcellularLocation>
</comment>
<evidence type="ECO:0000313" key="8">
    <source>
        <dbReference type="Proteomes" id="UP000662888"/>
    </source>
</evidence>
<protein>
    <recommendedName>
        <fullName evidence="5">Putrescine-binding periplasmic protein</fullName>
    </recommendedName>
</protein>
<evidence type="ECO:0000256" key="1">
    <source>
        <dbReference type="ARBA" id="ARBA00004418"/>
    </source>
</evidence>
<evidence type="ECO:0000256" key="3">
    <source>
        <dbReference type="ARBA" id="ARBA00022729"/>
    </source>
</evidence>
<dbReference type="EMBL" id="CP065053">
    <property type="protein sequence ID" value="QPI49261.1"/>
    <property type="molecule type" value="Genomic_DNA"/>
</dbReference>
<dbReference type="PIRSF" id="PIRSF019574">
    <property type="entry name" value="Periplasmic_polyamine_BP"/>
    <property type="match status" value="1"/>
</dbReference>
<dbReference type="PRINTS" id="PR00909">
    <property type="entry name" value="SPERMDNBNDNG"/>
</dbReference>
<comment type="function">
    <text evidence="5">Required for the activity of the bacterial periplasmic transport system of putrescine.</text>
</comment>
<dbReference type="RefSeq" id="WP_206088824.1">
    <property type="nucleotide sequence ID" value="NZ_CP065053.1"/>
</dbReference>
<comment type="similarity">
    <text evidence="5">Belongs to the bacterial solute-binding protein PotD/PotF family.</text>
</comment>
<evidence type="ECO:0000313" key="7">
    <source>
        <dbReference type="EMBL" id="QPI49261.1"/>
    </source>
</evidence>
<dbReference type="PANTHER" id="PTHR30222">
    <property type="entry name" value="SPERMIDINE/PUTRESCINE-BINDING PERIPLASMIC PROTEIN"/>
    <property type="match status" value="1"/>
</dbReference>
<reference evidence="7 8" key="1">
    <citation type="submission" date="2020-11" db="EMBL/GenBank/DDBJ databases">
        <authorList>
            <person name="Sun Q."/>
        </authorList>
    </citation>
    <scope>NUCLEOTIDE SEQUENCE [LARGE SCALE GENOMIC DNA]</scope>
    <source>
        <strain evidence="7 8">P8398</strain>
    </source>
</reference>
<dbReference type="Pfam" id="PF13416">
    <property type="entry name" value="SBP_bac_8"/>
    <property type="match status" value="1"/>
</dbReference>
<dbReference type="SUPFAM" id="SSF53850">
    <property type="entry name" value="Periplasmic binding protein-like II"/>
    <property type="match status" value="1"/>
</dbReference>
<keyword evidence="8" id="KW-1185">Reference proteome</keyword>
<proteinExistence type="inferred from homology"/>
<evidence type="ECO:0000256" key="4">
    <source>
        <dbReference type="ARBA" id="ARBA00022764"/>
    </source>
</evidence>
<keyword evidence="4 5" id="KW-0574">Periplasm</keyword>
<name>A0AA49A7M2_9BURK</name>
<keyword evidence="2 5" id="KW-0813">Transport</keyword>
<dbReference type="Proteomes" id="UP000662888">
    <property type="component" value="Chromosome"/>
</dbReference>
<sequence length="379" mass="41514">MVAVNRQTHAQRRLGLGLAALAAVIWSGAPAQAQQAEEKVLNVYNWSDYIGDDTIKNFTKETGITVRYDVFDSNEVLNAKLVAGKSGYDVVVPTAPWARQQIDGKLLRKLDKSRLPNLVNLDPGIQAKLATLDPGNEHLVDWMWGYTTVGINVDKVKAALGTTPLPANVWELIFNPAYTAKLKSCGVSFLDSPSEVFPAALHYMGKSAYSKNAADYAEAGKMLQAVRPSVTLFSSSGYINDMANGAICVAFGWAGDINIARQRAIDAKKGVKIEALVPKNGAPLVFDTMAIPADAPHPNNAHLWINYILRPDVQAGLTNKVFFANPNKAGMKFVRKDIAENKSVFLPDEDLKKMLPPEAVPQDIRRVMTRTYTKFKTGR</sequence>
<dbReference type="InterPro" id="IPR006059">
    <property type="entry name" value="SBP"/>
</dbReference>
<dbReference type="InterPro" id="IPR001188">
    <property type="entry name" value="Sperm_putr-bd"/>
</dbReference>
<evidence type="ECO:0000256" key="2">
    <source>
        <dbReference type="ARBA" id="ARBA00022448"/>
    </source>
</evidence>